<dbReference type="SUPFAM" id="SSF90123">
    <property type="entry name" value="ABC transporter transmembrane region"/>
    <property type="match status" value="1"/>
</dbReference>
<dbReference type="Gene3D" id="1.20.1560.10">
    <property type="entry name" value="ABC transporter type 1, transmembrane domain"/>
    <property type="match status" value="1"/>
</dbReference>
<keyword evidence="5 12" id="KW-0067">ATP-binding</keyword>
<feature type="domain" description="ABC transporter" evidence="10">
    <location>
        <begin position="368"/>
        <end position="601"/>
    </location>
</feature>
<dbReference type="PROSITE" id="PS00211">
    <property type="entry name" value="ABC_TRANSPORTER_1"/>
    <property type="match status" value="1"/>
</dbReference>
<feature type="transmembrane region" description="Helical" evidence="9">
    <location>
        <begin position="305"/>
        <end position="328"/>
    </location>
</feature>
<dbReference type="PANTHER" id="PTHR24221:SF397">
    <property type="entry name" value="ABC TRANSPORTER, ATP-BINDING TRANSMEMBRANE PROTEIN"/>
    <property type="match status" value="1"/>
</dbReference>
<keyword evidence="13" id="KW-1185">Reference proteome</keyword>
<dbReference type="InterPro" id="IPR039421">
    <property type="entry name" value="Type_1_exporter"/>
</dbReference>
<dbReference type="InterPro" id="IPR003439">
    <property type="entry name" value="ABC_transporter-like_ATP-bd"/>
</dbReference>
<evidence type="ECO:0000256" key="7">
    <source>
        <dbReference type="ARBA" id="ARBA00023136"/>
    </source>
</evidence>
<evidence type="ECO:0000256" key="5">
    <source>
        <dbReference type="ARBA" id="ARBA00022840"/>
    </source>
</evidence>
<dbReference type="Pfam" id="PF00005">
    <property type="entry name" value="ABC_tran"/>
    <property type="match status" value="1"/>
</dbReference>
<evidence type="ECO:0000256" key="1">
    <source>
        <dbReference type="ARBA" id="ARBA00004651"/>
    </source>
</evidence>
<feature type="domain" description="ABC transmembrane type-1" evidence="11">
    <location>
        <begin position="54"/>
        <end position="337"/>
    </location>
</feature>
<keyword evidence="6 9" id="KW-1133">Transmembrane helix</keyword>
<evidence type="ECO:0000259" key="11">
    <source>
        <dbReference type="PROSITE" id="PS50929"/>
    </source>
</evidence>
<feature type="transmembrane region" description="Helical" evidence="9">
    <location>
        <begin position="275"/>
        <end position="299"/>
    </location>
</feature>
<sequence length="630" mass="66823">MTVSASTEALAVDARGPDNDKAAKAATEPRASVSIGAVAMRLFAMMRKRRWLLLLSILCGTLAALLSLAPYAAAAAALAAILDGGVDWQWIGLVGGLALGAVAARHLFFSLATGLSHRIAFQTQQELRLALAAKLARVPLGFFDDRSKGELRTILLDDVEGVEDGMAHLVPELSAAIVAPVLALALLAAIDWRLTLLALLPIALGLVLIGRVMKQGEGPTHDYLAIQSRMAETVAEMADGLPTVRAFNQDEQATARTQRIFAEMTRFSDAWMHHAVVPGSAAQVLLSSHLLFAAPAGLLMAAQGWLGPATLAAFLAIAYGLGDVFTSLQGISHRLMRQVQLLDRIDAVLAAPELPVSAAPGEPADRLLRFKNVSFSYGARQVLHGVDFTVAPGRCLALVGPSGSGKSTLARLIARFHDVGSGAVSIGGVDIRELAPDALNRAVSFVFQEVFLFAGTIADNIRLGRPDADGDAVIDAARRARAHDFIAALPQGYDTIVGERGLGLSGGERQRISIARAILKDSPILVLDEATAFADPENEALIQDAIEDLARERTLIVIAHRLHTIVHADEILVLDAGRVAERGSHAALVEQGGLYARMFAAHEAVAHHRHADGRRDEQAARPALAAEARP</sequence>
<comment type="subcellular location">
    <subcellularLocation>
        <location evidence="1">Cell membrane</location>
        <topology evidence="1">Multi-pass membrane protein</topology>
    </subcellularLocation>
</comment>
<evidence type="ECO:0000256" key="2">
    <source>
        <dbReference type="ARBA" id="ARBA00005417"/>
    </source>
</evidence>
<dbReference type="EMBL" id="JBHSLI010000009">
    <property type="protein sequence ID" value="MFC5295252.1"/>
    <property type="molecule type" value="Genomic_DNA"/>
</dbReference>
<dbReference type="InterPro" id="IPR003593">
    <property type="entry name" value="AAA+_ATPase"/>
</dbReference>
<dbReference type="RefSeq" id="WP_158446180.1">
    <property type="nucleotide sequence ID" value="NZ_JAOAOS010000010.1"/>
</dbReference>
<evidence type="ECO:0000256" key="9">
    <source>
        <dbReference type="SAM" id="Phobius"/>
    </source>
</evidence>
<dbReference type="InterPro" id="IPR036640">
    <property type="entry name" value="ABC1_TM_sf"/>
</dbReference>
<feature type="region of interest" description="Disordered" evidence="8">
    <location>
        <begin position="606"/>
        <end position="630"/>
    </location>
</feature>
<comment type="similarity">
    <text evidence="2">Belongs to the ABC transporter superfamily.</text>
</comment>
<dbReference type="PROSITE" id="PS50929">
    <property type="entry name" value="ABC_TM1F"/>
    <property type="match status" value="1"/>
</dbReference>
<dbReference type="Gene3D" id="3.40.50.300">
    <property type="entry name" value="P-loop containing nucleotide triphosphate hydrolases"/>
    <property type="match status" value="1"/>
</dbReference>
<name>A0ABW0F7T3_9HYPH</name>
<dbReference type="GO" id="GO:0005524">
    <property type="term" value="F:ATP binding"/>
    <property type="evidence" value="ECO:0007669"/>
    <property type="project" value="UniProtKB-KW"/>
</dbReference>
<dbReference type="PANTHER" id="PTHR24221">
    <property type="entry name" value="ATP-BINDING CASSETTE SUB-FAMILY B"/>
    <property type="match status" value="1"/>
</dbReference>
<keyword evidence="7 9" id="KW-0472">Membrane</keyword>
<proteinExistence type="inferred from homology"/>
<protein>
    <submittedName>
        <fullName evidence="12">ABC transporter ATP-binding protein</fullName>
    </submittedName>
</protein>
<dbReference type="SUPFAM" id="SSF52540">
    <property type="entry name" value="P-loop containing nucleoside triphosphate hydrolases"/>
    <property type="match status" value="1"/>
</dbReference>
<dbReference type="InterPro" id="IPR027417">
    <property type="entry name" value="P-loop_NTPase"/>
</dbReference>
<feature type="transmembrane region" description="Helical" evidence="9">
    <location>
        <begin position="196"/>
        <end position="213"/>
    </location>
</feature>
<dbReference type="PROSITE" id="PS50893">
    <property type="entry name" value="ABC_TRANSPORTER_2"/>
    <property type="match status" value="1"/>
</dbReference>
<keyword evidence="4" id="KW-0547">Nucleotide-binding</keyword>
<gene>
    <name evidence="12" type="ORF">ACFPK2_19845</name>
</gene>
<evidence type="ECO:0000256" key="3">
    <source>
        <dbReference type="ARBA" id="ARBA00022692"/>
    </source>
</evidence>
<evidence type="ECO:0000313" key="12">
    <source>
        <dbReference type="EMBL" id="MFC5295252.1"/>
    </source>
</evidence>
<comment type="caution">
    <text evidence="12">The sequence shown here is derived from an EMBL/GenBank/DDBJ whole genome shotgun (WGS) entry which is preliminary data.</text>
</comment>
<dbReference type="InterPro" id="IPR017871">
    <property type="entry name" value="ABC_transporter-like_CS"/>
</dbReference>
<organism evidence="12 13">
    <name type="scientific">Bosea minatitlanensis</name>
    <dbReference type="NCBI Taxonomy" id="128782"/>
    <lineage>
        <taxon>Bacteria</taxon>
        <taxon>Pseudomonadati</taxon>
        <taxon>Pseudomonadota</taxon>
        <taxon>Alphaproteobacteria</taxon>
        <taxon>Hyphomicrobiales</taxon>
        <taxon>Boseaceae</taxon>
        <taxon>Bosea</taxon>
    </lineage>
</organism>
<evidence type="ECO:0000256" key="8">
    <source>
        <dbReference type="SAM" id="MobiDB-lite"/>
    </source>
</evidence>
<evidence type="ECO:0000259" key="10">
    <source>
        <dbReference type="PROSITE" id="PS50893"/>
    </source>
</evidence>
<feature type="transmembrane region" description="Helical" evidence="9">
    <location>
        <begin position="51"/>
        <end position="82"/>
    </location>
</feature>
<accession>A0ABW0F7T3</accession>
<dbReference type="Pfam" id="PF00664">
    <property type="entry name" value="ABC_membrane"/>
    <property type="match status" value="1"/>
</dbReference>
<evidence type="ECO:0000256" key="6">
    <source>
        <dbReference type="ARBA" id="ARBA00022989"/>
    </source>
</evidence>
<dbReference type="Proteomes" id="UP001595976">
    <property type="component" value="Unassembled WGS sequence"/>
</dbReference>
<dbReference type="SMART" id="SM00382">
    <property type="entry name" value="AAA"/>
    <property type="match status" value="1"/>
</dbReference>
<evidence type="ECO:0000256" key="4">
    <source>
        <dbReference type="ARBA" id="ARBA00022741"/>
    </source>
</evidence>
<evidence type="ECO:0000313" key="13">
    <source>
        <dbReference type="Proteomes" id="UP001595976"/>
    </source>
</evidence>
<feature type="compositionally biased region" description="Low complexity" evidence="8">
    <location>
        <begin position="620"/>
        <end position="630"/>
    </location>
</feature>
<dbReference type="InterPro" id="IPR011527">
    <property type="entry name" value="ABC1_TM_dom"/>
</dbReference>
<feature type="transmembrane region" description="Helical" evidence="9">
    <location>
        <begin position="88"/>
        <end position="108"/>
    </location>
</feature>
<reference evidence="13" key="1">
    <citation type="journal article" date="2019" name="Int. J. Syst. Evol. Microbiol.">
        <title>The Global Catalogue of Microorganisms (GCM) 10K type strain sequencing project: providing services to taxonomists for standard genome sequencing and annotation.</title>
        <authorList>
            <consortium name="The Broad Institute Genomics Platform"/>
            <consortium name="The Broad Institute Genome Sequencing Center for Infectious Disease"/>
            <person name="Wu L."/>
            <person name="Ma J."/>
        </authorList>
    </citation>
    <scope>NUCLEOTIDE SEQUENCE [LARGE SCALE GENOMIC DNA]</scope>
    <source>
        <strain evidence="13">CGMCC 1.15643</strain>
    </source>
</reference>
<keyword evidence="3 9" id="KW-0812">Transmembrane</keyword>